<evidence type="ECO:0008006" key="3">
    <source>
        <dbReference type="Google" id="ProtNLM"/>
    </source>
</evidence>
<dbReference type="Gene3D" id="1.10.260.40">
    <property type="entry name" value="lambda repressor-like DNA-binding domains"/>
    <property type="match status" value="1"/>
</dbReference>
<name>A0ABM8DG15_9GAMM</name>
<protein>
    <recommendedName>
        <fullName evidence="3">XRE family transcriptional regulator</fullName>
    </recommendedName>
</protein>
<dbReference type="InterPro" id="IPR010982">
    <property type="entry name" value="Lambda_DNA-bd_dom_sf"/>
</dbReference>
<reference evidence="1 2" key="1">
    <citation type="journal article" date="2023" name="Int. J. Syst. Evol. Microbiol.">
        <title>Physiological and genomic analyses of cobalamin (vitamin B12)-auxotrophy of Lysobacter auxotrophicus sp. nov., a methionine-auxotrophic chitinolytic bacterium isolated from chitin-treated soil.</title>
        <authorList>
            <person name="Saito A."/>
            <person name="Dohra H."/>
            <person name="Hamada M."/>
            <person name="Moriuchi R."/>
            <person name="Kotsuchibashi Y."/>
            <person name="Mori K."/>
        </authorList>
    </citation>
    <scope>NUCLEOTIDE SEQUENCE [LARGE SCALE GENOMIC DNA]</scope>
    <source>
        <strain evidence="1 2">5-21a</strain>
    </source>
</reference>
<proteinExistence type="predicted"/>
<dbReference type="EMBL" id="AP027041">
    <property type="protein sequence ID" value="BDU17551.1"/>
    <property type="molecule type" value="Genomic_DNA"/>
</dbReference>
<dbReference type="Proteomes" id="UP001317822">
    <property type="component" value="Chromosome"/>
</dbReference>
<organism evidence="1 2">
    <name type="scientific">Lysobacter auxotrophicus</name>
    <dbReference type="NCBI Taxonomy" id="2992573"/>
    <lineage>
        <taxon>Bacteria</taxon>
        <taxon>Pseudomonadati</taxon>
        <taxon>Pseudomonadota</taxon>
        <taxon>Gammaproteobacteria</taxon>
        <taxon>Lysobacterales</taxon>
        <taxon>Lysobacteraceae</taxon>
        <taxon>Lysobacter</taxon>
    </lineage>
</organism>
<sequence>MSRPRLLTDPDDVAASDEFKRCLIASKKTQEQVAAEIGSGVSQGTVWQWANRRLAIPANRAADAARAVGTTPDKISTEHRRFWAKASAWIDEAPHHYRGPMPTSGYEPAPDLGPSQHVGIALSTVADAMIVIRAYLEDKGEPVENLPDPVLVKAALDLVVERAEPLTLTNVIAFKRQLATRLKETDNGDERREAAGAG</sequence>
<accession>A0ABM8DG15</accession>
<evidence type="ECO:0000313" key="1">
    <source>
        <dbReference type="EMBL" id="BDU17551.1"/>
    </source>
</evidence>
<gene>
    <name evidence="1" type="ORF">LA521A_27520</name>
</gene>
<keyword evidence="2" id="KW-1185">Reference proteome</keyword>
<dbReference type="RefSeq" id="WP_281779477.1">
    <property type="nucleotide sequence ID" value="NZ_AP027041.1"/>
</dbReference>
<evidence type="ECO:0000313" key="2">
    <source>
        <dbReference type="Proteomes" id="UP001317822"/>
    </source>
</evidence>